<organism evidence="2 3">
    <name type="scientific">Candidatus Stercoripulliclostridium merdigallinarum</name>
    <dbReference type="NCBI Taxonomy" id="2840951"/>
    <lineage>
        <taxon>Bacteria</taxon>
        <taxon>Bacillati</taxon>
        <taxon>Bacillota</taxon>
        <taxon>Clostridia</taxon>
        <taxon>Eubacteriales</taxon>
        <taxon>Candidatus Stercoripulliclostridium</taxon>
    </lineage>
</organism>
<evidence type="ECO:0000313" key="3">
    <source>
        <dbReference type="Proteomes" id="UP000824094"/>
    </source>
</evidence>
<name>A0A9D1SHW3_9FIRM</name>
<feature type="transmembrane region" description="Helical" evidence="1">
    <location>
        <begin position="128"/>
        <end position="151"/>
    </location>
</feature>
<reference evidence="2" key="1">
    <citation type="submission" date="2020-10" db="EMBL/GenBank/DDBJ databases">
        <authorList>
            <person name="Gilroy R."/>
        </authorList>
    </citation>
    <scope>NUCLEOTIDE SEQUENCE</scope>
    <source>
        <strain evidence="2">18911</strain>
    </source>
</reference>
<evidence type="ECO:0000313" key="2">
    <source>
        <dbReference type="EMBL" id="HIU60590.1"/>
    </source>
</evidence>
<accession>A0A9D1SHW3</accession>
<dbReference type="InterPro" id="IPR038330">
    <property type="entry name" value="TspO/MBR-related_sf"/>
</dbReference>
<comment type="caution">
    <text evidence="2">The sequence shown here is derived from an EMBL/GenBank/DDBJ whole genome shotgun (WGS) entry which is preliminary data.</text>
</comment>
<feature type="transmembrane region" description="Helical" evidence="1">
    <location>
        <begin position="51"/>
        <end position="69"/>
    </location>
</feature>
<keyword evidence="1" id="KW-0472">Membrane</keyword>
<keyword evidence="1" id="KW-0812">Transmembrane</keyword>
<dbReference type="Proteomes" id="UP000824094">
    <property type="component" value="Unassembled WGS sequence"/>
</dbReference>
<dbReference type="Gene3D" id="1.20.1260.100">
    <property type="entry name" value="TspO/MBR protein"/>
    <property type="match status" value="1"/>
</dbReference>
<sequence length="155" mass="17570">MKLYIGMISLTIALLYVFVTGYASGLALNEVAIDELFRTGITMPAENFFEIAWSGIYFLQIALLTATIADRKLRKYFPLWMVSGALGITCCHAFFSGEYIFSLGIIIELSLISMLLCRKYIEKSRLLWVFQAPITIWYLYLSVVNFMVVAAKFSA</sequence>
<dbReference type="AlphaFoldDB" id="A0A9D1SHW3"/>
<protein>
    <submittedName>
        <fullName evidence="2">Tryptophan-rich sensory protein</fullName>
    </submittedName>
</protein>
<feature type="transmembrane region" description="Helical" evidence="1">
    <location>
        <begin position="76"/>
        <end position="95"/>
    </location>
</feature>
<evidence type="ECO:0000256" key="1">
    <source>
        <dbReference type="SAM" id="Phobius"/>
    </source>
</evidence>
<dbReference type="EMBL" id="DVNF01000128">
    <property type="protein sequence ID" value="HIU60590.1"/>
    <property type="molecule type" value="Genomic_DNA"/>
</dbReference>
<proteinExistence type="predicted"/>
<keyword evidence="1" id="KW-1133">Transmembrane helix</keyword>
<reference evidence="2" key="2">
    <citation type="journal article" date="2021" name="PeerJ">
        <title>Extensive microbial diversity within the chicken gut microbiome revealed by metagenomics and culture.</title>
        <authorList>
            <person name="Gilroy R."/>
            <person name="Ravi A."/>
            <person name="Getino M."/>
            <person name="Pursley I."/>
            <person name="Horton D.L."/>
            <person name="Alikhan N.F."/>
            <person name="Baker D."/>
            <person name="Gharbi K."/>
            <person name="Hall N."/>
            <person name="Watson M."/>
            <person name="Adriaenssens E.M."/>
            <person name="Foster-Nyarko E."/>
            <person name="Jarju S."/>
            <person name="Secka A."/>
            <person name="Antonio M."/>
            <person name="Oren A."/>
            <person name="Chaudhuri R.R."/>
            <person name="La Ragione R."/>
            <person name="Hildebrand F."/>
            <person name="Pallen M.J."/>
        </authorList>
    </citation>
    <scope>NUCLEOTIDE SEQUENCE</scope>
    <source>
        <strain evidence="2">18911</strain>
    </source>
</reference>
<gene>
    <name evidence="2" type="ORF">IAB05_04305</name>
</gene>